<protein>
    <submittedName>
        <fullName evidence="2">Uncharacterized protein</fullName>
    </submittedName>
</protein>
<dbReference type="EMBL" id="FLRE01000084">
    <property type="protein sequence ID" value="SBT34716.1"/>
    <property type="molecule type" value="Genomic_DNA"/>
</dbReference>
<accession>A0A1A8YST6</accession>
<evidence type="ECO:0000313" key="3">
    <source>
        <dbReference type="Proteomes" id="UP000078550"/>
    </source>
</evidence>
<reference evidence="3 4" key="1">
    <citation type="submission" date="2016-05" db="EMBL/GenBank/DDBJ databases">
        <authorList>
            <person name="Naeem Raeece"/>
        </authorList>
    </citation>
    <scope>NUCLEOTIDE SEQUENCE [LARGE SCALE GENOMIC DNA]</scope>
</reference>
<keyword evidence="4" id="KW-1185">Reference proteome</keyword>
<dbReference type="Proteomes" id="UP000078555">
    <property type="component" value="Unassembled WGS sequence"/>
</dbReference>
<organism evidence="2 3">
    <name type="scientific">Plasmodium ovale wallikeri</name>
    <dbReference type="NCBI Taxonomy" id="864142"/>
    <lineage>
        <taxon>Eukaryota</taxon>
        <taxon>Sar</taxon>
        <taxon>Alveolata</taxon>
        <taxon>Apicomplexa</taxon>
        <taxon>Aconoidasida</taxon>
        <taxon>Haemosporida</taxon>
        <taxon>Plasmodiidae</taxon>
        <taxon>Plasmodium</taxon>
        <taxon>Plasmodium (Plasmodium)</taxon>
    </lineage>
</organism>
<evidence type="ECO:0000313" key="4">
    <source>
        <dbReference type="Proteomes" id="UP000078555"/>
    </source>
</evidence>
<evidence type="ECO:0000313" key="2">
    <source>
        <dbReference type="EMBL" id="SBT34716.1"/>
    </source>
</evidence>
<name>A0A1A8YST6_PLAOA</name>
<dbReference type="AlphaFoldDB" id="A0A1A8YST6"/>
<dbReference type="Proteomes" id="UP000078550">
    <property type="component" value="Unassembled WGS sequence"/>
</dbReference>
<gene>
    <name evidence="1" type="ORF">POVWA1_021310</name>
    <name evidence="2" type="ORF">POVWA2_021280</name>
</gene>
<evidence type="ECO:0000313" key="1">
    <source>
        <dbReference type="EMBL" id="SBT34260.1"/>
    </source>
</evidence>
<reference evidence="2" key="2">
    <citation type="submission" date="2016-05" db="EMBL/GenBank/DDBJ databases">
        <authorList>
            <person name="Lavstsen T."/>
            <person name="Jespersen J.S."/>
        </authorList>
    </citation>
    <scope>NUCLEOTIDE SEQUENCE [LARGE SCALE GENOMIC DNA]</scope>
</reference>
<dbReference type="EMBL" id="FLRD01000070">
    <property type="protein sequence ID" value="SBT34260.1"/>
    <property type="molecule type" value="Genomic_DNA"/>
</dbReference>
<proteinExistence type="predicted"/>
<sequence>MYLPKGAVLRFVRNAEEGHKAIFTTAREREKLSKLELLLPNITKENNSGAHNLTNRCAAQYALSVTGKVSVYFVGKVTTLSSPATPCNFPYQYMVSFMLHKAHP</sequence>